<dbReference type="EMBL" id="FUYR01000001">
    <property type="protein sequence ID" value="SKB45676.1"/>
    <property type="molecule type" value="Genomic_DNA"/>
</dbReference>
<dbReference type="Proteomes" id="UP000189981">
    <property type="component" value="Unassembled WGS sequence"/>
</dbReference>
<evidence type="ECO:0000313" key="2">
    <source>
        <dbReference type="Proteomes" id="UP000189981"/>
    </source>
</evidence>
<protein>
    <recommendedName>
        <fullName evidence="3">Lipoprotein</fullName>
    </recommendedName>
</protein>
<proteinExistence type="predicted"/>
<reference evidence="2" key="1">
    <citation type="submission" date="2017-02" db="EMBL/GenBank/DDBJ databases">
        <authorList>
            <person name="Varghese N."/>
            <person name="Submissions S."/>
        </authorList>
    </citation>
    <scope>NUCLEOTIDE SEQUENCE [LARGE SCALE GENOMIC DNA]</scope>
    <source>
        <strain evidence="2">DSM 22385</strain>
    </source>
</reference>
<dbReference type="PROSITE" id="PS51257">
    <property type="entry name" value="PROKAR_LIPOPROTEIN"/>
    <property type="match status" value="1"/>
</dbReference>
<dbReference type="AlphaFoldDB" id="A0A1T5BEL2"/>
<evidence type="ECO:0000313" key="1">
    <source>
        <dbReference type="EMBL" id="SKB45676.1"/>
    </source>
</evidence>
<keyword evidence="2" id="KW-1185">Reference proteome</keyword>
<dbReference type="OrthoDB" id="768192at2"/>
<organism evidence="1 2">
    <name type="scientific">Daejeonella lutea</name>
    <dbReference type="NCBI Taxonomy" id="572036"/>
    <lineage>
        <taxon>Bacteria</taxon>
        <taxon>Pseudomonadati</taxon>
        <taxon>Bacteroidota</taxon>
        <taxon>Sphingobacteriia</taxon>
        <taxon>Sphingobacteriales</taxon>
        <taxon>Sphingobacteriaceae</taxon>
        <taxon>Daejeonella</taxon>
    </lineage>
</organism>
<gene>
    <name evidence="1" type="ORF">SAMN05661099_1536</name>
</gene>
<name>A0A1T5BEL2_9SPHI</name>
<sequence>MTKKKILIGFLIPLSLAIFGCNRDQTSKKPVVEKKMACYKSISGNDTAWLSIDTARTEITGTLKVNYATKMEIFHGKFNGKMYGDTLKGYFDFKINKGKEPFRNPLAFLKRDNKLTMGVGQFMMVMGTAHFDDKVPIDYGAARFVFEAGECESTEPIGTGEKVGQ</sequence>
<dbReference type="RefSeq" id="WP_079702001.1">
    <property type="nucleotide sequence ID" value="NZ_FUYR01000001.1"/>
</dbReference>
<accession>A0A1T5BEL2</accession>
<evidence type="ECO:0008006" key="3">
    <source>
        <dbReference type="Google" id="ProtNLM"/>
    </source>
</evidence>
<dbReference type="STRING" id="572036.SAMN05661099_1536"/>